<dbReference type="Proteomes" id="UP001151760">
    <property type="component" value="Unassembled WGS sequence"/>
</dbReference>
<reference evidence="1" key="2">
    <citation type="submission" date="2022-01" db="EMBL/GenBank/DDBJ databases">
        <authorList>
            <person name="Yamashiro T."/>
            <person name="Shiraishi A."/>
            <person name="Satake H."/>
            <person name="Nakayama K."/>
        </authorList>
    </citation>
    <scope>NUCLEOTIDE SEQUENCE</scope>
</reference>
<proteinExistence type="predicted"/>
<accession>A0ABQ4ZBX1</accession>
<sequence length="84" mass="9640">MKKFKTSPESPPIIVIDPDDQPMWSSTRIVAPTPSSAIVQFSISDNFRIKDFLKISNLFQYGENQEEVVMLRTFPFLLSEESKT</sequence>
<keyword evidence="2" id="KW-1185">Reference proteome</keyword>
<organism evidence="1 2">
    <name type="scientific">Tanacetum coccineum</name>
    <dbReference type="NCBI Taxonomy" id="301880"/>
    <lineage>
        <taxon>Eukaryota</taxon>
        <taxon>Viridiplantae</taxon>
        <taxon>Streptophyta</taxon>
        <taxon>Embryophyta</taxon>
        <taxon>Tracheophyta</taxon>
        <taxon>Spermatophyta</taxon>
        <taxon>Magnoliopsida</taxon>
        <taxon>eudicotyledons</taxon>
        <taxon>Gunneridae</taxon>
        <taxon>Pentapetalae</taxon>
        <taxon>asterids</taxon>
        <taxon>campanulids</taxon>
        <taxon>Asterales</taxon>
        <taxon>Asteraceae</taxon>
        <taxon>Asteroideae</taxon>
        <taxon>Anthemideae</taxon>
        <taxon>Anthemidinae</taxon>
        <taxon>Tanacetum</taxon>
    </lineage>
</organism>
<evidence type="ECO:0000313" key="1">
    <source>
        <dbReference type="EMBL" id="GJS87699.1"/>
    </source>
</evidence>
<protein>
    <submittedName>
        <fullName evidence="1">Uncharacterized protein</fullName>
    </submittedName>
</protein>
<evidence type="ECO:0000313" key="2">
    <source>
        <dbReference type="Proteomes" id="UP001151760"/>
    </source>
</evidence>
<name>A0ABQ4ZBX1_9ASTR</name>
<dbReference type="EMBL" id="BQNB010011219">
    <property type="protein sequence ID" value="GJS87699.1"/>
    <property type="molecule type" value="Genomic_DNA"/>
</dbReference>
<gene>
    <name evidence="1" type="ORF">Tco_0770335</name>
</gene>
<comment type="caution">
    <text evidence="1">The sequence shown here is derived from an EMBL/GenBank/DDBJ whole genome shotgun (WGS) entry which is preliminary data.</text>
</comment>
<reference evidence="1" key="1">
    <citation type="journal article" date="2022" name="Int. J. Mol. Sci.">
        <title>Draft Genome of Tanacetum Coccineum: Genomic Comparison of Closely Related Tanacetum-Family Plants.</title>
        <authorList>
            <person name="Yamashiro T."/>
            <person name="Shiraishi A."/>
            <person name="Nakayama K."/>
            <person name="Satake H."/>
        </authorList>
    </citation>
    <scope>NUCLEOTIDE SEQUENCE</scope>
</reference>